<evidence type="ECO:0000313" key="8">
    <source>
        <dbReference type="Proteomes" id="UP000036403"/>
    </source>
</evidence>
<feature type="domain" description="Tyrosine specific protein phosphatases" evidence="6">
    <location>
        <begin position="37"/>
        <end position="114"/>
    </location>
</feature>
<dbReference type="STRING" id="67767.A0A0J7KTX5"/>
<dbReference type="PANTHER" id="PTHR19134:SF562">
    <property type="entry name" value="PROTEIN-TYROSINE-PHOSPHATASE"/>
    <property type="match status" value="1"/>
</dbReference>
<comment type="similarity">
    <text evidence="1">Belongs to the protein-tyrosine phosphatase family.</text>
</comment>
<organism evidence="7 8">
    <name type="scientific">Lasius niger</name>
    <name type="common">Black garden ant</name>
    <dbReference type="NCBI Taxonomy" id="67767"/>
    <lineage>
        <taxon>Eukaryota</taxon>
        <taxon>Metazoa</taxon>
        <taxon>Ecdysozoa</taxon>
        <taxon>Arthropoda</taxon>
        <taxon>Hexapoda</taxon>
        <taxon>Insecta</taxon>
        <taxon>Pterygota</taxon>
        <taxon>Neoptera</taxon>
        <taxon>Endopterygota</taxon>
        <taxon>Hymenoptera</taxon>
        <taxon>Apocrita</taxon>
        <taxon>Aculeata</taxon>
        <taxon>Formicoidea</taxon>
        <taxon>Formicidae</taxon>
        <taxon>Formicinae</taxon>
        <taxon>Lasius</taxon>
        <taxon>Lasius</taxon>
    </lineage>
</organism>
<evidence type="ECO:0000259" key="6">
    <source>
        <dbReference type="PROSITE" id="PS50056"/>
    </source>
</evidence>
<dbReference type="PRINTS" id="PR00700">
    <property type="entry name" value="PRTYPHPHTASE"/>
</dbReference>
<dbReference type="EC" id="3.1.3.48" evidence="2"/>
<evidence type="ECO:0000313" key="7">
    <source>
        <dbReference type="EMBL" id="KMQ93746.1"/>
    </source>
</evidence>
<evidence type="ECO:0000256" key="1">
    <source>
        <dbReference type="ARBA" id="ARBA00009580"/>
    </source>
</evidence>
<dbReference type="AlphaFoldDB" id="A0A0J7KTX5"/>
<dbReference type="Pfam" id="PF00102">
    <property type="entry name" value="Y_phosphatase"/>
    <property type="match status" value="1"/>
</dbReference>
<sequence length="157" mass="17928">MFSSDTEKLIKLQNLEHNTFREVFHIWYLWPVSGVQSDGAGLIAVLLEARALQRGGPGPIVVHCSPGTGRTGTLIALDLGIRQYEITRTVDVPRVVYTIRRDRAGAVQTKEQYAFIYKVIVHVRFYLRWLQLARERKLELWSIAIVSIKVNHEVIAC</sequence>
<feature type="domain" description="Tyrosine-protein phosphatase" evidence="5">
    <location>
        <begin position="1"/>
        <end position="123"/>
    </location>
</feature>
<protein>
    <recommendedName>
        <fullName evidence="2">protein-tyrosine-phosphatase</fullName>
        <ecNumber evidence="2">3.1.3.48</ecNumber>
    </recommendedName>
</protein>
<dbReference type="Gene3D" id="3.90.190.10">
    <property type="entry name" value="Protein tyrosine phosphatase superfamily"/>
    <property type="match status" value="1"/>
</dbReference>
<dbReference type="PROSITE" id="PS50055">
    <property type="entry name" value="TYR_PHOSPHATASE_PTP"/>
    <property type="match status" value="1"/>
</dbReference>
<dbReference type="OrthoDB" id="5794147at2759"/>
<dbReference type="InterPro" id="IPR050348">
    <property type="entry name" value="Protein-Tyr_Phosphatase"/>
</dbReference>
<dbReference type="InterPro" id="IPR000387">
    <property type="entry name" value="Tyr_Pase_dom"/>
</dbReference>
<evidence type="ECO:0000256" key="3">
    <source>
        <dbReference type="ARBA" id="ARBA00022801"/>
    </source>
</evidence>
<keyword evidence="3" id="KW-0378">Hydrolase</keyword>
<dbReference type="PROSITE" id="PS50056">
    <property type="entry name" value="TYR_PHOSPHATASE_2"/>
    <property type="match status" value="1"/>
</dbReference>
<gene>
    <name evidence="7" type="ORF">RF55_6134</name>
</gene>
<dbReference type="InterPro" id="IPR000242">
    <property type="entry name" value="PTP_cat"/>
</dbReference>
<dbReference type="CDD" id="cd00047">
    <property type="entry name" value="PTPc"/>
    <property type="match status" value="1"/>
</dbReference>
<dbReference type="EMBL" id="LBMM01003256">
    <property type="protein sequence ID" value="KMQ93746.1"/>
    <property type="molecule type" value="Genomic_DNA"/>
</dbReference>
<comment type="caution">
    <text evidence="7">The sequence shown here is derived from an EMBL/GenBank/DDBJ whole genome shotgun (WGS) entry which is preliminary data.</text>
</comment>
<dbReference type="PaxDb" id="67767-A0A0J7KTX5"/>
<dbReference type="InterPro" id="IPR003595">
    <property type="entry name" value="Tyr_Pase_cat"/>
</dbReference>
<proteinExistence type="inferred from homology"/>
<dbReference type="GO" id="GO:0008045">
    <property type="term" value="P:motor neuron axon guidance"/>
    <property type="evidence" value="ECO:0007669"/>
    <property type="project" value="TreeGrafter"/>
</dbReference>
<name>A0A0J7KTX5_LASNI</name>
<dbReference type="GO" id="GO:0004725">
    <property type="term" value="F:protein tyrosine phosphatase activity"/>
    <property type="evidence" value="ECO:0007669"/>
    <property type="project" value="UniProtKB-EC"/>
</dbReference>
<keyword evidence="7" id="KW-0675">Receptor</keyword>
<accession>A0A0J7KTX5</accession>
<dbReference type="SMART" id="SM00404">
    <property type="entry name" value="PTPc_motif"/>
    <property type="match status" value="1"/>
</dbReference>
<evidence type="ECO:0000256" key="2">
    <source>
        <dbReference type="ARBA" id="ARBA00013064"/>
    </source>
</evidence>
<dbReference type="InterPro" id="IPR029021">
    <property type="entry name" value="Prot-tyrosine_phosphatase-like"/>
</dbReference>
<keyword evidence="4" id="KW-0904">Protein phosphatase</keyword>
<dbReference type="InterPro" id="IPR016130">
    <property type="entry name" value="Tyr_Pase_AS"/>
</dbReference>
<keyword evidence="8" id="KW-1185">Reference proteome</keyword>
<dbReference type="Proteomes" id="UP000036403">
    <property type="component" value="Unassembled WGS sequence"/>
</dbReference>
<dbReference type="SUPFAM" id="SSF52799">
    <property type="entry name" value="(Phosphotyrosine protein) phosphatases II"/>
    <property type="match status" value="1"/>
</dbReference>
<reference evidence="7 8" key="1">
    <citation type="submission" date="2015-04" db="EMBL/GenBank/DDBJ databases">
        <title>Lasius niger genome sequencing.</title>
        <authorList>
            <person name="Konorov E.A."/>
            <person name="Nikitin M.A."/>
            <person name="Kirill M.V."/>
            <person name="Chang P."/>
        </authorList>
    </citation>
    <scope>NUCLEOTIDE SEQUENCE [LARGE SCALE GENOMIC DNA]</scope>
    <source>
        <tissue evidence="7">Whole</tissue>
    </source>
</reference>
<evidence type="ECO:0000256" key="4">
    <source>
        <dbReference type="ARBA" id="ARBA00022912"/>
    </source>
</evidence>
<evidence type="ECO:0000259" key="5">
    <source>
        <dbReference type="PROSITE" id="PS50055"/>
    </source>
</evidence>
<dbReference type="PANTHER" id="PTHR19134">
    <property type="entry name" value="RECEPTOR-TYPE TYROSINE-PROTEIN PHOSPHATASE"/>
    <property type="match status" value="1"/>
</dbReference>
<dbReference type="PROSITE" id="PS00383">
    <property type="entry name" value="TYR_PHOSPHATASE_1"/>
    <property type="match status" value="1"/>
</dbReference>